<dbReference type="GO" id="GO:0006508">
    <property type="term" value="P:proteolysis"/>
    <property type="evidence" value="ECO:0007669"/>
    <property type="project" value="UniProtKB-KW"/>
</dbReference>
<name>A0A2V1D7C9_9PLEO</name>
<dbReference type="PANTHER" id="PTHR10127">
    <property type="entry name" value="DISCOIDIN, CUB, EGF, LAMININ , AND ZINC METALLOPROTEASE DOMAIN CONTAINING"/>
    <property type="match status" value="1"/>
</dbReference>
<dbReference type="InterPro" id="IPR024079">
    <property type="entry name" value="MetalloPept_cat_dom_sf"/>
</dbReference>
<dbReference type="AlphaFoldDB" id="A0A2V1D7C9"/>
<dbReference type="GO" id="GO:0008270">
    <property type="term" value="F:zinc ion binding"/>
    <property type="evidence" value="ECO:0007669"/>
    <property type="project" value="UniProtKB-UniRule"/>
</dbReference>
<dbReference type="PANTHER" id="PTHR10127:SF850">
    <property type="entry name" value="METALLOENDOPEPTIDASE"/>
    <property type="match status" value="1"/>
</dbReference>
<keyword evidence="4 5" id="KW-0378">Hydrolase</keyword>
<accession>A0A2V1D7C9</accession>
<feature type="domain" description="Peptidase M12A" evidence="7">
    <location>
        <begin position="142"/>
        <end position="340"/>
    </location>
</feature>
<comment type="cofactor">
    <cofactor evidence="4 5">
        <name>Zn(2+)</name>
        <dbReference type="ChEBI" id="CHEBI:29105"/>
    </cofactor>
    <text evidence="4 5">Binds 1 zinc ion per subunit.</text>
</comment>
<evidence type="ECO:0000256" key="4">
    <source>
        <dbReference type="PROSITE-ProRule" id="PRU01211"/>
    </source>
</evidence>
<dbReference type="PRINTS" id="PR00480">
    <property type="entry name" value="ASTACIN"/>
</dbReference>
<evidence type="ECO:0000313" key="8">
    <source>
        <dbReference type="EMBL" id="PVH93952.1"/>
    </source>
</evidence>
<evidence type="ECO:0000256" key="6">
    <source>
        <dbReference type="SAM" id="MobiDB-lite"/>
    </source>
</evidence>
<comment type="caution">
    <text evidence="4">Lacks conserved residue(s) required for the propagation of feature annotation.</text>
</comment>
<dbReference type="InterPro" id="IPR006026">
    <property type="entry name" value="Peptidase_Metallo"/>
</dbReference>
<feature type="region of interest" description="Disordered" evidence="6">
    <location>
        <begin position="42"/>
        <end position="64"/>
    </location>
</feature>
<dbReference type="PROSITE" id="PS51864">
    <property type="entry name" value="ASTACIN"/>
    <property type="match status" value="1"/>
</dbReference>
<dbReference type="GO" id="GO:0004222">
    <property type="term" value="F:metalloendopeptidase activity"/>
    <property type="evidence" value="ECO:0007669"/>
    <property type="project" value="UniProtKB-UniRule"/>
</dbReference>
<evidence type="ECO:0000259" key="7">
    <source>
        <dbReference type="PROSITE" id="PS51864"/>
    </source>
</evidence>
<feature type="binding site" evidence="4">
    <location>
        <position position="241"/>
    </location>
    <ligand>
        <name>Zn(2+)</name>
        <dbReference type="ChEBI" id="CHEBI:29105"/>
        <note>catalytic</note>
    </ligand>
</feature>
<dbReference type="Proteomes" id="UP000244855">
    <property type="component" value="Unassembled WGS sequence"/>
</dbReference>
<dbReference type="InterPro" id="IPR001506">
    <property type="entry name" value="Peptidase_M12A"/>
</dbReference>
<dbReference type="Pfam" id="PF13948">
    <property type="entry name" value="DUF4215"/>
    <property type="match status" value="1"/>
</dbReference>
<evidence type="ECO:0000256" key="5">
    <source>
        <dbReference type="RuleBase" id="RU361183"/>
    </source>
</evidence>
<dbReference type="InterPro" id="IPR011936">
    <property type="entry name" value="Myxo_disulph_rpt"/>
</dbReference>
<evidence type="ECO:0000256" key="2">
    <source>
        <dbReference type="ARBA" id="ARBA00022737"/>
    </source>
</evidence>
<feature type="binding site" evidence="4">
    <location>
        <position position="231"/>
    </location>
    <ligand>
        <name>Zn(2+)</name>
        <dbReference type="ChEBI" id="CHEBI:29105"/>
        <note>catalytic</note>
    </ligand>
</feature>
<feature type="active site" evidence="4">
    <location>
        <position position="232"/>
    </location>
</feature>
<keyword evidence="9" id="KW-1185">Reference proteome</keyword>
<gene>
    <name evidence="8" type="ORF">DM02DRAFT_676504</name>
</gene>
<dbReference type="STRING" id="97972.A0A2V1D7C9"/>
<keyword evidence="3" id="KW-1015">Disulfide bond</keyword>
<keyword evidence="4 5" id="KW-0862">Zinc</keyword>
<keyword evidence="4 5" id="KW-0482">Metalloprotease</keyword>
<keyword evidence="4 5" id="KW-0479">Metal-binding</keyword>
<dbReference type="Gene3D" id="3.40.390.10">
    <property type="entry name" value="Collagenase (Catalytic Domain)"/>
    <property type="match status" value="1"/>
</dbReference>
<dbReference type="SUPFAM" id="SSF55486">
    <property type="entry name" value="Metalloproteases ('zincins'), catalytic domain"/>
    <property type="match status" value="1"/>
</dbReference>
<dbReference type="SMART" id="SM00235">
    <property type="entry name" value="ZnMc"/>
    <property type="match status" value="1"/>
</dbReference>
<feature type="chain" id="PRO_5015802063" description="Metalloendopeptidase" evidence="5">
    <location>
        <begin position="23"/>
        <end position="473"/>
    </location>
</feature>
<dbReference type="EC" id="3.4.24.-" evidence="5"/>
<proteinExistence type="predicted"/>
<keyword evidence="1 5" id="KW-0732">Signal</keyword>
<dbReference type="NCBIfam" id="TIGR02232">
    <property type="entry name" value="myxo_disulf_rpt"/>
    <property type="match status" value="1"/>
</dbReference>
<evidence type="ECO:0000256" key="3">
    <source>
        <dbReference type="ARBA" id="ARBA00023157"/>
    </source>
</evidence>
<keyword evidence="2" id="KW-0677">Repeat</keyword>
<reference evidence="8 9" key="1">
    <citation type="journal article" date="2018" name="Sci. Rep.">
        <title>Comparative genomics provides insights into the lifestyle and reveals functional heterogeneity of dark septate endophytic fungi.</title>
        <authorList>
            <person name="Knapp D.G."/>
            <person name="Nemeth J.B."/>
            <person name="Barry K."/>
            <person name="Hainaut M."/>
            <person name="Henrissat B."/>
            <person name="Johnson J."/>
            <person name="Kuo A."/>
            <person name="Lim J.H.P."/>
            <person name="Lipzen A."/>
            <person name="Nolan M."/>
            <person name="Ohm R.A."/>
            <person name="Tamas L."/>
            <person name="Grigoriev I.V."/>
            <person name="Spatafora J.W."/>
            <person name="Nagy L.G."/>
            <person name="Kovacs G.M."/>
        </authorList>
    </citation>
    <scope>NUCLEOTIDE SEQUENCE [LARGE SCALE GENOMIC DNA]</scope>
    <source>
        <strain evidence="8 9">DSE2036</strain>
    </source>
</reference>
<evidence type="ECO:0000313" key="9">
    <source>
        <dbReference type="Proteomes" id="UP000244855"/>
    </source>
</evidence>
<feature type="binding site" evidence="4">
    <location>
        <position position="235"/>
    </location>
    <ligand>
        <name>Zn(2+)</name>
        <dbReference type="ChEBI" id="CHEBI:29105"/>
        <note>catalytic</note>
    </ligand>
</feature>
<feature type="signal peptide" evidence="5">
    <location>
        <begin position="1"/>
        <end position="22"/>
    </location>
</feature>
<evidence type="ECO:0000256" key="1">
    <source>
        <dbReference type="ARBA" id="ARBA00022729"/>
    </source>
</evidence>
<dbReference type="OrthoDB" id="291007at2759"/>
<sequence length="473" mass="51668">MASIAMMLSLFTSFFLLQLSDAQKSFTSGGIEESSILTSHIQSQTSPTSTIIEPVPSQSSTPSENRAVDIFGTGNYTVLDIYVSGGQEQSNGCNATASTYVRTVAYTVTPHGNAVIDGDIIVGTEADILNAAVHPSLRKRSSSIVSNAPQKWPRGVVLYNYQAGLDKKHIDYFQEGVKQWTDRLPFLKFEYSTDRNARTVVASDGNRSPYGCCGGMIELCPGCGNTRSARHEIGHTLGLYHEHQRPDRDLYMTLSCPGGKCNSVVIANTATFVGTGMNWAGSYDVNSLMHYSLSGSLPVGSKWYDFDFKLIPGLFYKGYAELPSRLDVQRVCELYYEDCHSICGDGIFSPGYGEECDDGNNDNGDGCSSSCKKEACVPTCHPSNHECGDKASCTTFDTSPNGLFPRTGQTFCMCEAGFRGTGLDRSGRDQYRVEWENRHGGQTHRVFVKPGQACRDVCSDIQCSEVPIKNTCR</sequence>
<organism evidence="8 9">
    <name type="scientific">Periconia macrospinosa</name>
    <dbReference type="NCBI Taxonomy" id="97972"/>
    <lineage>
        <taxon>Eukaryota</taxon>
        <taxon>Fungi</taxon>
        <taxon>Dikarya</taxon>
        <taxon>Ascomycota</taxon>
        <taxon>Pezizomycotina</taxon>
        <taxon>Dothideomycetes</taxon>
        <taxon>Pleosporomycetidae</taxon>
        <taxon>Pleosporales</taxon>
        <taxon>Massarineae</taxon>
        <taxon>Periconiaceae</taxon>
        <taxon>Periconia</taxon>
    </lineage>
</organism>
<protein>
    <recommendedName>
        <fullName evidence="5">Metalloendopeptidase</fullName>
        <ecNumber evidence="5">3.4.24.-</ecNumber>
    </recommendedName>
</protein>
<dbReference type="EMBL" id="KZ805558">
    <property type="protein sequence ID" value="PVH93952.1"/>
    <property type="molecule type" value="Genomic_DNA"/>
</dbReference>
<keyword evidence="4 5" id="KW-0645">Protease</keyword>
<dbReference type="Pfam" id="PF01400">
    <property type="entry name" value="Astacin"/>
    <property type="match status" value="1"/>
</dbReference>